<evidence type="ECO:0000256" key="6">
    <source>
        <dbReference type="ARBA" id="ARBA00022824"/>
    </source>
</evidence>
<keyword evidence="12" id="KW-1185">Reference proteome</keyword>
<evidence type="ECO:0000256" key="1">
    <source>
        <dbReference type="ARBA" id="ARBA00004389"/>
    </source>
</evidence>
<evidence type="ECO:0000256" key="3">
    <source>
        <dbReference type="ARBA" id="ARBA00020256"/>
    </source>
</evidence>
<comment type="similarity">
    <text evidence="2">Belongs to the SRP receptor beta subunit family.</text>
</comment>
<evidence type="ECO:0000313" key="13">
    <source>
        <dbReference type="WBParaSite" id="ALUE_0001424201-mRNA-1"/>
    </source>
</evidence>
<accession>A0A0M3I9S4</accession>
<evidence type="ECO:0000256" key="7">
    <source>
        <dbReference type="ARBA" id="ARBA00022989"/>
    </source>
</evidence>
<evidence type="ECO:0000256" key="4">
    <source>
        <dbReference type="ARBA" id="ARBA00022692"/>
    </source>
</evidence>
<dbReference type="InterPro" id="IPR024156">
    <property type="entry name" value="Small_GTPase_ARF"/>
</dbReference>
<evidence type="ECO:0000256" key="8">
    <source>
        <dbReference type="ARBA" id="ARBA00023134"/>
    </source>
</evidence>
<dbReference type="GO" id="GO:0005789">
    <property type="term" value="C:endoplasmic reticulum membrane"/>
    <property type="evidence" value="ECO:0007669"/>
    <property type="project" value="UniProtKB-SubCell"/>
</dbReference>
<dbReference type="GO" id="GO:0034067">
    <property type="term" value="P:protein localization to Golgi apparatus"/>
    <property type="evidence" value="ECO:0007669"/>
    <property type="project" value="TreeGrafter"/>
</dbReference>
<dbReference type="CDD" id="cd04105">
    <property type="entry name" value="SR_beta"/>
    <property type="match status" value="1"/>
</dbReference>
<keyword evidence="6" id="KW-0256">Endoplasmic reticulum</keyword>
<dbReference type="Gene3D" id="3.40.50.300">
    <property type="entry name" value="P-loop containing nucleotide triphosphate hydrolases"/>
    <property type="match status" value="1"/>
</dbReference>
<dbReference type="GO" id="GO:0003924">
    <property type="term" value="F:GTPase activity"/>
    <property type="evidence" value="ECO:0007669"/>
    <property type="project" value="TreeGrafter"/>
</dbReference>
<protein>
    <recommendedName>
        <fullName evidence="3">Signal recognition particle receptor subunit beta</fullName>
    </recommendedName>
</protein>
<dbReference type="AlphaFoldDB" id="A0A0M3I9S4"/>
<keyword evidence="10" id="KW-0675">Receptor</keyword>
<evidence type="ECO:0000256" key="10">
    <source>
        <dbReference type="ARBA" id="ARBA00023170"/>
    </source>
</evidence>
<feature type="transmembrane region" description="Helical" evidence="11">
    <location>
        <begin position="15"/>
        <end position="34"/>
    </location>
</feature>
<dbReference type="PANTHER" id="PTHR45909:SF1">
    <property type="entry name" value="ADP-RIBOSYLATION FACTOR-RELATED PROTEIN 1"/>
    <property type="match status" value="1"/>
</dbReference>
<evidence type="ECO:0000256" key="11">
    <source>
        <dbReference type="SAM" id="Phobius"/>
    </source>
</evidence>
<dbReference type="SUPFAM" id="SSF52540">
    <property type="entry name" value="P-loop containing nucleoside triphosphate hydrolases"/>
    <property type="match status" value="1"/>
</dbReference>
<dbReference type="Proteomes" id="UP000036681">
    <property type="component" value="Unplaced"/>
</dbReference>
<proteinExistence type="inferred from homology"/>
<name>A0A0M3I9S4_ASCLU</name>
<evidence type="ECO:0000256" key="9">
    <source>
        <dbReference type="ARBA" id="ARBA00023136"/>
    </source>
</evidence>
<dbReference type="Pfam" id="PF09439">
    <property type="entry name" value="SRPRB"/>
    <property type="match status" value="1"/>
</dbReference>
<keyword evidence="9 11" id="KW-0472">Membrane</keyword>
<dbReference type="PANTHER" id="PTHR45909">
    <property type="entry name" value="ADP-RIBOSYLATION FACTOR-RELATED PROTEIN 1"/>
    <property type="match status" value="1"/>
</dbReference>
<keyword evidence="7 11" id="KW-1133">Transmembrane helix</keyword>
<keyword evidence="5" id="KW-0547">Nucleotide-binding</keyword>
<dbReference type="GO" id="GO:0005525">
    <property type="term" value="F:GTP binding"/>
    <property type="evidence" value="ECO:0007669"/>
    <property type="project" value="UniProtKB-KW"/>
</dbReference>
<dbReference type="GO" id="GO:0005794">
    <property type="term" value="C:Golgi apparatus"/>
    <property type="evidence" value="ECO:0007669"/>
    <property type="project" value="TreeGrafter"/>
</dbReference>
<evidence type="ECO:0000313" key="12">
    <source>
        <dbReference type="Proteomes" id="UP000036681"/>
    </source>
</evidence>
<keyword evidence="4 11" id="KW-0812">Transmembrane</keyword>
<dbReference type="InterPro" id="IPR027417">
    <property type="entry name" value="P-loop_NTPase"/>
</dbReference>
<keyword evidence="8" id="KW-0342">GTP-binding</keyword>
<comment type="subcellular location">
    <subcellularLocation>
        <location evidence="1">Endoplasmic reticulum membrane</location>
        <topology evidence="1">Single-pass membrane protein</topology>
    </subcellularLocation>
</comment>
<evidence type="ECO:0000256" key="2">
    <source>
        <dbReference type="ARBA" id="ARBA00005619"/>
    </source>
</evidence>
<organism evidence="12 13">
    <name type="scientific">Ascaris lumbricoides</name>
    <name type="common">Giant roundworm</name>
    <dbReference type="NCBI Taxonomy" id="6252"/>
    <lineage>
        <taxon>Eukaryota</taxon>
        <taxon>Metazoa</taxon>
        <taxon>Ecdysozoa</taxon>
        <taxon>Nematoda</taxon>
        <taxon>Chromadorea</taxon>
        <taxon>Rhabditida</taxon>
        <taxon>Spirurina</taxon>
        <taxon>Ascaridomorpha</taxon>
        <taxon>Ascaridoidea</taxon>
        <taxon>Ascarididae</taxon>
        <taxon>Ascaris</taxon>
    </lineage>
</organism>
<reference evidence="13" key="1">
    <citation type="submission" date="2017-02" db="UniProtKB">
        <authorList>
            <consortium name="WormBaseParasite"/>
        </authorList>
    </citation>
    <scope>IDENTIFICATION</scope>
</reference>
<evidence type="ECO:0000256" key="5">
    <source>
        <dbReference type="ARBA" id="ARBA00022741"/>
    </source>
</evidence>
<dbReference type="WBParaSite" id="ALUE_0001424201-mRNA-1">
    <property type="protein sequence ID" value="ALUE_0001424201-mRNA-1"/>
    <property type="gene ID" value="ALUE_0001424201"/>
</dbReference>
<dbReference type="InterPro" id="IPR019009">
    <property type="entry name" value="SRP_receptor_beta_su"/>
</dbReference>
<dbReference type="GO" id="GO:0006886">
    <property type="term" value="P:intracellular protein transport"/>
    <property type="evidence" value="ECO:0007669"/>
    <property type="project" value="TreeGrafter"/>
</dbReference>
<dbReference type="GO" id="GO:0043001">
    <property type="term" value="P:Golgi to plasma membrane protein transport"/>
    <property type="evidence" value="ECO:0007669"/>
    <property type="project" value="TreeGrafter"/>
</dbReference>
<sequence>MSQVEVQKIEDHTTSLAIAAAVICVLLTLLIVWLKRRFIRRASTVLIVGLNDAGKTILFSKLINQGHTPHTYSSLKENVYDGFMDAAGNELTLVDFPGAERLRKQLFTNYFQQRRSNLRGILFMVDSATFSKRARDVAEFLYDVLYESAKKVSVLVACNKQDISLAKSSQAIRSALEREFGLINGTREAALESTAGDSKKRILTDTGRNFQWKDLHSPRIEFLECCVAPQHESGESVDLEGIQKWVNSL</sequence>